<evidence type="ECO:0000259" key="1">
    <source>
        <dbReference type="PROSITE" id="PS51186"/>
    </source>
</evidence>
<protein>
    <submittedName>
        <fullName evidence="2">Acetyltransferase</fullName>
    </submittedName>
</protein>
<dbReference type="InterPro" id="IPR016181">
    <property type="entry name" value="Acyl_CoA_acyltransferase"/>
</dbReference>
<dbReference type="STRING" id="220714.SAMN05660469_0578"/>
<keyword evidence="3" id="KW-1185">Reference proteome</keyword>
<dbReference type="SUPFAM" id="SSF55729">
    <property type="entry name" value="Acyl-CoA N-acyltransferases (Nat)"/>
    <property type="match status" value="1"/>
</dbReference>
<name>A0A3F3GWT0_9LACO</name>
<accession>A0A3F3GWT0</accession>
<sequence>MRRAQARDVSEIVTILQTAKGYLKEQGIDQWQSDYPNEATVQADLDAQQGFVLVVDDRVAGYAAAFEGEDPLYTDIYDGQWADSGHSHDYASLHRVAMSDDFRGQRLTPRFFTALISFFYARGARDFRIDTHPGNMPMQKVIANNGFEKRGSIHMMEADHISTERWAYQLIIND</sequence>
<gene>
    <name evidence="2" type="ORF">FPFC_020900</name>
</gene>
<dbReference type="InterPro" id="IPR000182">
    <property type="entry name" value="GNAT_dom"/>
</dbReference>
<dbReference type="AlphaFoldDB" id="A0A3F3GWT0"/>
<organism evidence="2 3">
    <name type="scientific">Fructobacillus pseudoficulneus</name>
    <dbReference type="NCBI Taxonomy" id="220714"/>
    <lineage>
        <taxon>Bacteria</taxon>
        <taxon>Bacillati</taxon>
        <taxon>Bacillota</taxon>
        <taxon>Bacilli</taxon>
        <taxon>Lactobacillales</taxon>
        <taxon>Lactobacillaceae</taxon>
        <taxon>Fructobacillus</taxon>
    </lineage>
</organism>
<dbReference type="Proteomes" id="UP000061227">
    <property type="component" value="Unassembled WGS sequence"/>
</dbReference>
<keyword evidence="2" id="KW-0808">Transferase</keyword>
<evidence type="ECO:0000313" key="2">
    <source>
        <dbReference type="EMBL" id="GAP02642.1"/>
    </source>
</evidence>
<dbReference type="Pfam" id="PF00583">
    <property type="entry name" value="Acetyltransf_1"/>
    <property type="match status" value="1"/>
</dbReference>
<dbReference type="PROSITE" id="PS51186">
    <property type="entry name" value="GNAT"/>
    <property type="match status" value="1"/>
</dbReference>
<dbReference type="Gene3D" id="3.40.630.30">
    <property type="match status" value="1"/>
</dbReference>
<dbReference type="EMBL" id="DF968064">
    <property type="protein sequence ID" value="GAP02642.1"/>
    <property type="molecule type" value="Genomic_DNA"/>
</dbReference>
<evidence type="ECO:0000313" key="3">
    <source>
        <dbReference type="Proteomes" id="UP000061227"/>
    </source>
</evidence>
<reference evidence="2 3" key="1">
    <citation type="journal article" date="2015" name="BMC Genomics">
        <title>Comparative genomics of Fructobacillus spp. and Leuconostoc spp. reveals niche-specific evolution of Fructobacillus spp.</title>
        <authorList>
            <person name="Endo A."/>
            <person name="Tanizawa Y."/>
            <person name="Tanaka N."/>
            <person name="Maeno S."/>
            <person name="Kumar H."/>
            <person name="Shiwa Y."/>
            <person name="Okada S."/>
            <person name="Yoshikawa H."/>
            <person name="Dicks L."/>
            <person name="Nakagawa J."/>
            <person name="Arita M."/>
        </authorList>
    </citation>
    <scope>NUCLEOTIDE SEQUENCE [LARGE SCALE GENOMIC DNA]</scope>
    <source>
        <strain evidence="2 3">DSM 15468</strain>
    </source>
</reference>
<proteinExistence type="predicted"/>
<dbReference type="GO" id="GO:0016747">
    <property type="term" value="F:acyltransferase activity, transferring groups other than amino-acyl groups"/>
    <property type="evidence" value="ECO:0007669"/>
    <property type="project" value="InterPro"/>
</dbReference>
<feature type="domain" description="N-acetyltransferase" evidence="1">
    <location>
        <begin position="1"/>
        <end position="174"/>
    </location>
</feature>